<dbReference type="PANTHER" id="PTHR37839:SF1">
    <property type="entry name" value="NA(+)-TRANSLOCATING NADH-QUINONE REDUCTASE SUBUNIT A"/>
    <property type="match status" value="1"/>
</dbReference>
<evidence type="ECO:0000313" key="4">
    <source>
        <dbReference type="Proteomes" id="UP000199541"/>
    </source>
</evidence>
<reference evidence="2" key="3">
    <citation type="submission" date="2023-06" db="EMBL/GenBank/DDBJ databases">
        <authorList>
            <person name="Sun Q."/>
            <person name="Zhou Y."/>
        </authorList>
    </citation>
    <scope>NUCLEOTIDE SEQUENCE</scope>
    <source>
        <strain evidence="2">CGMCC 1.10859</strain>
    </source>
</reference>
<dbReference type="InterPro" id="IPR008703">
    <property type="entry name" value="NqrA"/>
</dbReference>
<evidence type="ECO:0000313" key="3">
    <source>
        <dbReference type="EMBL" id="SDW19855.1"/>
    </source>
</evidence>
<dbReference type="PANTHER" id="PTHR37839">
    <property type="entry name" value="NA(+)-TRANSLOCATING NADH-QUINONE REDUCTASE SUBUNIT A"/>
    <property type="match status" value="1"/>
</dbReference>
<comment type="caution">
    <text evidence="2">The sequence shown here is derived from an EMBL/GenBank/DDBJ whole genome shotgun (WGS) entry which is preliminary data.</text>
</comment>
<dbReference type="AlphaFoldDB" id="A0AAN4ZY78"/>
<name>A0AAN4ZY78_9RHOB</name>
<dbReference type="GO" id="GO:0006814">
    <property type="term" value="P:sodium ion transport"/>
    <property type="evidence" value="ECO:0007669"/>
    <property type="project" value="InterPro"/>
</dbReference>
<dbReference type="EMBL" id="BNAB01000002">
    <property type="protein sequence ID" value="GHD99718.1"/>
    <property type="molecule type" value="Genomic_DNA"/>
</dbReference>
<keyword evidence="4" id="KW-1185">Reference proteome</keyword>
<dbReference type="Pfam" id="PF24836">
    <property type="entry name" value="NQRA_2nd"/>
    <property type="match status" value="1"/>
</dbReference>
<accession>A0AAN4ZY78</accession>
<evidence type="ECO:0000313" key="2">
    <source>
        <dbReference type="EMBL" id="GHD99718.1"/>
    </source>
</evidence>
<organism evidence="2 5">
    <name type="scientific">Allgaiera indica</name>
    <dbReference type="NCBI Taxonomy" id="765699"/>
    <lineage>
        <taxon>Bacteria</taxon>
        <taxon>Pseudomonadati</taxon>
        <taxon>Pseudomonadota</taxon>
        <taxon>Alphaproteobacteria</taxon>
        <taxon>Rhodobacterales</taxon>
        <taxon>Paracoccaceae</taxon>
        <taxon>Allgaiera</taxon>
    </lineage>
</organism>
<reference evidence="3 4" key="2">
    <citation type="submission" date="2016-10" db="EMBL/GenBank/DDBJ databases">
        <authorList>
            <person name="Varghese N."/>
            <person name="Submissions S."/>
        </authorList>
    </citation>
    <scope>NUCLEOTIDE SEQUENCE [LARGE SCALE GENOMIC DNA]</scope>
    <source>
        <strain evidence="3 4">DSM 24802</strain>
    </source>
</reference>
<evidence type="ECO:0000313" key="5">
    <source>
        <dbReference type="Proteomes" id="UP000634647"/>
    </source>
</evidence>
<proteinExistence type="predicted"/>
<dbReference type="GO" id="GO:0016655">
    <property type="term" value="F:oxidoreductase activity, acting on NAD(P)H, quinone or similar compound as acceptor"/>
    <property type="evidence" value="ECO:0007669"/>
    <property type="project" value="InterPro"/>
</dbReference>
<dbReference type="RefSeq" id="WP_035840165.1">
    <property type="nucleotide sequence ID" value="NZ_BNAB01000002.1"/>
</dbReference>
<dbReference type="Proteomes" id="UP000634647">
    <property type="component" value="Unassembled WGS sequence"/>
</dbReference>
<dbReference type="InterPro" id="IPR056148">
    <property type="entry name" value="NQRA_2nd"/>
</dbReference>
<feature type="domain" description="NqrA second alpha/beta" evidence="1">
    <location>
        <begin position="6"/>
        <end position="56"/>
    </location>
</feature>
<dbReference type="Proteomes" id="UP000199541">
    <property type="component" value="Unassembled WGS sequence"/>
</dbReference>
<reference evidence="2" key="1">
    <citation type="journal article" date="2014" name="Int. J. Syst. Evol. Microbiol.">
        <title>Complete genome sequence of Corynebacterium casei LMG S-19264T (=DSM 44701T), isolated from a smear-ripened cheese.</title>
        <authorList>
            <consortium name="US DOE Joint Genome Institute (JGI-PGF)"/>
            <person name="Walter F."/>
            <person name="Albersmeier A."/>
            <person name="Kalinowski J."/>
            <person name="Ruckert C."/>
        </authorList>
    </citation>
    <scope>NUCLEOTIDE SEQUENCE</scope>
    <source>
        <strain evidence="2">CGMCC 1.10859</strain>
    </source>
</reference>
<gene>
    <name evidence="2" type="ORF">GCM10008024_08220</name>
    <name evidence="3" type="ORF">SAMN05444006_10255</name>
</gene>
<protein>
    <submittedName>
        <fullName evidence="3">Na+-transporting NADH:ubiquinone oxidoreductase subunit A</fullName>
    </submittedName>
</protein>
<evidence type="ECO:0000259" key="1">
    <source>
        <dbReference type="Pfam" id="PF24836"/>
    </source>
</evidence>
<sequence length="233" mass="24706">MAPAGRLRVARFSGPHPAGLAGTHIHHLWPVSARRPVWQIGYQDVAAIGGLLATGAIPTLRTLSVAGPGLGGPTRLFRAPLGVELADLMAAANTAANSNANTAATRLVSGSVLAGRAARFLGRHDLQVTVPNRHGQAPQPRSALGWILDRLPRAETGVTQPSEAFEQVFPFDILPVPLMRALAAGDIETAERLGGLEMLEEDLALLSWRCPSGCDYGELLRQFLDILHEESAA</sequence>
<dbReference type="EMBL" id="FNOB01000002">
    <property type="protein sequence ID" value="SDW19855.1"/>
    <property type="molecule type" value="Genomic_DNA"/>
</dbReference>